<evidence type="ECO:0000313" key="2">
    <source>
        <dbReference type="Proteomes" id="UP001601444"/>
    </source>
</evidence>
<evidence type="ECO:0000313" key="1">
    <source>
        <dbReference type="EMBL" id="MFF0546949.1"/>
    </source>
</evidence>
<comment type="caution">
    <text evidence="1">The sequence shown here is derived from an EMBL/GenBank/DDBJ whole genome shotgun (WGS) entry which is preliminary data.</text>
</comment>
<accession>A0ABW6PX33</accession>
<sequence>MEHDIPAPGNPAVVGLLKSDEMRALVREVGEIGQALYRETVAIRTGQLARSARIETLIDGDRWACDLIVGEGTRHGLPHEFGYDADGQPVEGFHDLNQVLNILGSL</sequence>
<keyword evidence="2" id="KW-1185">Reference proteome</keyword>
<organism evidence="1 2">
    <name type="scientific">Nocardia thailandica</name>
    <dbReference type="NCBI Taxonomy" id="257275"/>
    <lineage>
        <taxon>Bacteria</taxon>
        <taxon>Bacillati</taxon>
        <taxon>Actinomycetota</taxon>
        <taxon>Actinomycetes</taxon>
        <taxon>Mycobacteriales</taxon>
        <taxon>Nocardiaceae</taxon>
        <taxon>Nocardia</taxon>
    </lineage>
</organism>
<name>A0ABW6PX33_9NOCA</name>
<dbReference type="RefSeq" id="WP_387703131.1">
    <property type="nucleotide sequence ID" value="NZ_JBIAMX010000029.1"/>
</dbReference>
<reference evidence="1 2" key="1">
    <citation type="submission" date="2024-10" db="EMBL/GenBank/DDBJ databases">
        <title>The Natural Products Discovery Center: Release of the First 8490 Sequenced Strains for Exploring Actinobacteria Biosynthetic Diversity.</title>
        <authorList>
            <person name="Kalkreuter E."/>
            <person name="Kautsar S.A."/>
            <person name="Yang D."/>
            <person name="Bader C.D."/>
            <person name="Teijaro C.N."/>
            <person name="Fluegel L."/>
            <person name="Davis C.M."/>
            <person name="Simpson J.R."/>
            <person name="Lauterbach L."/>
            <person name="Steele A.D."/>
            <person name="Gui C."/>
            <person name="Meng S."/>
            <person name="Li G."/>
            <person name="Viehrig K."/>
            <person name="Ye F."/>
            <person name="Su P."/>
            <person name="Kiefer A.F."/>
            <person name="Nichols A."/>
            <person name="Cepeda A.J."/>
            <person name="Yan W."/>
            <person name="Fan B."/>
            <person name="Jiang Y."/>
            <person name="Adhikari A."/>
            <person name="Zheng C.-J."/>
            <person name="Schuster L."/>
            <person name="Cowan T.M."/>
            <person name="Smanski M.J."/>
            <person name="Chevrette M.G."/>
            <person name="De Carvalho L.P.S."/>
            <person name="Shen B."/>
        </authorList>
    </citation>
    <scope>NUCLEOTIDE SEQUENCE [LARGE SCALE GENOMIC DNA]</scope>
    <source>
        <strain evidence="1 2">NPDC004045</strain>
    </source>
</reference>
<dbReference type="Proteomes" id="UP001601444">
    <property type="component" value="Unassembled WGS sequence"/>
</dbReference>
<gene>
    <name evidence="1" type="ORF">ACFYTF_29345</name>
</gene>
<protein>
    <submittedName>
        <fullName evidence="1">Uncharacterized protein</fullName>
    </submittedName>
</protein>
<dbReference type="EMBL" id="JBIAMX010000029">
    <property type="protein sequence ID" value="MFF0546949.1"/>
    <property type="molecule type" value="Genomic_DNA"/>
</dbReference>
<proteinExistence type="predicted"/>